<dbReference type="SUPFAM" id="SSF52540">
    <property type="entry name" value="P-loop containing nucleoside triphosphate hydrolases"/>
    <property type="match status" value="1"/>
</dbReference>
<accession>A0A6L9QJ35</accession>
<sequence length="60" mass="6378">MSQPQSAAPDAPVGENGAGKPTLLKVLTGVHRADAARLMGVPVARRRVQIRHLSRLQRAA</sequence>
<dbReference type="InterPro" id="IPR027417">
    <property type="entry name" value="P-loop_NTPase"/>
</dbReference>
<evidence type="ECO:0000256" key="1">
    <source>
        <dbReference type="SAM" id="MobiDB-lite"/>
    </source>
</evidence>
<dbReference type="Proteomes" id="UP000475532">
    <property type="component" value="Unassembled WGS sequence"/>
</dbReference>
<proteinExistence type="predicted"/>
<organism evidence="2 3">
    <name type="scientific">Actinomadura bangladeshensis</name>
    <dbReference type="NCBI Taxonomy" id="453573"/>
    <lineage>
        <taxon>Bacteria</taxon>
        <taxon>Bacillati</taxon>
        <taxon>Actinomycetota</taxon>
        <taxon>Actinomycetes</taxon>
        <taxon>Streptosporangiales</taxon>
        <taxon>Thermomonosporaceae</taxon>
        <taxon>Actinomadura</taxon>
    </lineage>
</organism>
<gene>
    <name evidence="2" type="ORF">G3I70_19625</name>
</gene>
<evidence type="ECO:0000313" key="2">
    <source>
        <dbReference type="EMBL" id="NEA24683.1"/>
    </source>
</evidence>
<dbReference type="EMBL" id="JAAGLI010000503">
    <property type="protein sequence ID" value="NEA24683.1"/>
    <property type="molecule type" value="Genomic_DNA"/>
</dbReference>
<evidence type="ECO:0000313" key="3">
    <source>
        <dbReference type="Proteomes" id="UP000475532"/>
    </source>
</evidence>
<dbReference type="RefSeq" id="WP_163057982.1">
    <property type="nucleotide sequence ID" value="NZ_JAAGLI010000503.1"/>
</dbReference>
<feature type="region of interest" description="Disordered" evidence="1">
    <location>
        <begin position="1"/>
        <end position="20"/>
    </location>
</feature>
<dbReference type="AlphaFoldDB" id="A0A6L9QJ35"/>
<name>A0A6L9QJ35_9ACTN</name>
<comment type="caution">
    <text evidence="2">The sequence shown here is derived from an EMBL/GenBank/DDBJ whole genome shotgun (WGS) entry which is preliminary data.</text>
</comment>
<reference evidence="2 3" key="1">
    <citation type="submission" date="2020-01" db="EMBL/GenBank/DDBJ databases">
        <title>Insect and environment-associated Actinomycetes.</title>
        <authorList>
            <person name="Currrie C."/>
            <person name="Chevrette M."/>
            <person name="Carlson C."/>
            <person name="Stubbendieck R."/>
            <person name="Wendt-Pienkowski E."/>
        </authorList>
    </citation>
    <scope>NUCLEOTIDE SEQUENCE [LARGE SCALE GENOMIC DNA]</scope>
    <source>
        <strain evidence="2 3">SID10258</strain>
    </source>
</reference>
<protein>
    <submittedName>
        <fullName evidence="2">Uncharacterized protein</fullName>
    </submittedName>
</protein>